<name>A0A3N4KJW9_9PEZI</name>
<dbReference type="SMART" id="SM00100">
    <property type="entry name" value="cNMP"/>
    <property type="match status" value="1"/>
</dbReference>
<feature type="domain" description="Cyclic nucleotide-binding" evidence="10">
    <location>
        <begin position="984"/>
        <end position="1083"/>
    </location>
</feature>
<evidence type="ECO:0000313" key="12">
    <source>
        <dbReference type="EMBL" id="RPB10857.1"/>
    </source>
</evidence>
<evidence type="ECO:0000256" key="8">
    <source>
        <dbReference type="SAM" id="MobiDB-lite"/>
    </source>
</evidence>
<protein>
    <recommendedName>
        <fullName evidence="14">Sulfate transporter family protein</fullName>
    </recommendedName>
</protein>
<dbReference type="GO" id="GO:0034490">
    <property type="term" value="P:basic amino acid transmembrane import into vacuole"/>
    <property type="evidence" value="ECO:0007669"/>
    <property type="project" value="UniProtKB-ARBA"/>
</dbReference>
<feature type="transmembrane region" description="Helical" evidence="9">
    <location>
        <begin position="399"/>
        <end position="421"/>
    </location>
</feature>
<dbReference type="InterPro" id="IPR036513">
    <property type="entry name" value="STAS_dom_sf"/>
</dbReference>
<keyword evidence="4 9" id="KW-0812">Transmembrane</keyword>
<dbReference type="CDD" id="cd00038">
    <property type="entry name" value="CAP_ED"/>
    <property type="match status" value="1"/>
</dbReference>
<keyword evidence="3" id="KW-0926">Vacuole</keyword>
<dbReference type="Pfam" id="PF00916">
    <property type="entry name" value="Sulfate_transp"/>
    <property type="match status" value="1"/>
</dbReference>
<dbReference type="EMBL" id="ML119140">
    <property type="protein sequence ID" value="RPB10857.1"/>
    <property type="molecule type" value="Genomic_DNA"/>
</dbReference>
<evidence type="ECO:0000256" key="4">
    <source>
        <dbReference type="ARBA" id="ARBA00022692"/>
    </source>
</evidence>
<organism evidence="12 13">
    <name type="scientific">Morchella conica CCBAS932</name>
    <dbReference type="NCBI Taxonomy" id="1392247"/>
    <lineage>
        <taxon>Eukaryota</taxon>
        <taxon>Fungi</taxon>
        <taxon>Dikarya</taxon>
        <taxon>Ascomycota</taxon>
        <taxon>Pezizomycotina</taxon>
        <taxon>Pezizomycetes</taxon>
        <taxon>Pezizales</taxon>
        <taxon>Morchellaceae</taxon>
        <taxon>Morchella</taxon>
    </lineage>
</organism>
<proteinExistence type="predicted"/>
<dbReference type="Proteomes" id="UP000277580">
    <property type="component" value="Unassembled WGS sequence"/>
</dbReference>
<dbReference type="PROSITE" id="PS50801">
    <property type="entry name" value="STAS"/>
    <property type="match status" value="1"/>
</dbReference>
<feature type="compositionally biased region" description="Low complexity" evidence="8">
    <location>
        <begin position="1"/>
        <end position="16"/>
    </location>
</feature>
<feature type="compositionally biased region" description="Basic and acidic residues" evidence="8">
    <location>
        <begin position="195"/>
        <end position="204"/>
    </location>
</feature>
<feature type="transmembrane region" description="Helical" evidence="9">
    <location>
        <begin position="306"/>
        <end position="326"/>
    </location>
</feature>
<feature type="transmembrane region" description="Helical" evidence="9">
    <location>
        <begin position="638"/>
        <end position="658"/>
    </location>
</feature>
<evidence type="ECO:0000256" key="1">
    <source>
        <dbReference type="ARBA" id="ARBA00004128"/>
    </source>
</evidence>
<dbReference type="Gene3D" id="3.30.750.24">
    <property type="entry name" value="STAS domain"/>
    <property type="match status" value="1"/>
</dbReference>
<feature type="transmembrane region" description="Helical" evidence="9">
    <location>
        <begin position="698"/>
        <end position="730"/>
    </location>
</feature>
<dbReference type="InterPro" id="IPR052706">
    <property type="entry name" value="Membrane-Transporter-like"/>
</dbReference>
<feature type="transmembrane region" description="Helical" evidence="9">
    <location>
        <begin position="506"/>
        <end position="524"/>
    </location>
</feature>
<keyword evidence="2" id="KW-0813">Transport</keyword>
<sequence>MSSSSYPRRNSSSSISGTLPLVEPQRQQKNREGDLEFGTPRHKPRRRLTFDSDPVPISRSPPSPPTQLGKQNSRSFFHSSYHDSQNDIDKSLWPQYSSSGVREHTAELANLVLSDVNSIHNGTPPRTLASSHSNHNFEGGFLPGSFTRANNRAFLQLRSADVINEVSEPTTPDELAGTRGKSYLTHLLRSSPPKTESEAEDKPASSEGQSMSDDIVSGCPPLTEQSSLLPKAHPEGIQRRVYDTISRNDDDNQTRDPFRPVSSINIKKVVTWPSAKGSQAIKSVFHYKTWNKEELWEKGVVKTTKCLPAVFLGLLLNILDGLSYGMILFPLGHDIFNNLGPDGLSIFYVSCIVSQLVYSCGGSVFKGGVGSEMIEVVPFFHKMAITILNRVGEDNPKSVLATTVVSYALSSILTGVVFFGLGTMRLGSLIGFFPRHILVGCIGGVGWFLIATGLEVSARLEGNLNYDLSTLYKLIDPSTFALWIIPLFLAVFLIFCQRFIKWPLFVPLYFLFIPALFFIVVAAVPQLNIVSLRENGWLFDAPADNVPFWHFYTLYDFKEVDWRALLSTVPAMFALTFFGILHVPINVPALGVSTGEDNVDVDRELIAHGVSNALSGLLGSIQNYLVYTNSILFIRSGGDSRVAGVMLALGTAGIMMIGPSVIGYIPIMVVGALIFLLGIELLREALYDTWGKLSKLEYLTICIIVITMGAWDFVIGIVIGIILACMSFVVQTSQKSAIRAAYSGVFARSTVRRHPIQQRFLRQVGRQIQVYKLAGYIFFGTISSVENTIRNLLKEQNFEVQPIRYLIIDVGNVTGIDFSAAEAFTRMRRLLGARKVEMILSGVKPDDEVGRGLRAVGLWGDNDKLQVFEDLNAALESCENEFLSALYRQRDEIIRRERDNESRHLDVPNNSSSGMISVDASLGSPRRNLVHQAATSTIKDEETAQPSKWQNFKQPLPLILQVFSEMTDKNEDFWFKAVPFFQRREYTEGTVLFRRGDKSTEFYLLEEGIFVAEYDLEQGKFFESIVAGTTCGELPFFSETHRTANMFAEKDTVAWVLDQRNWESLQDKEPDVAKELLKLSLKLTSERMGAITSYVLTSAG</sequence>
<evidence type="ECO:0000313" key="13">
    <source>
        <dbReference type="Proteomes" id="UP000277580"/>
    </source>
</evidence>
<evidence type="ECO:0000259" key="11">
    <source>
        <dbReference type="PROSITE" id="PS50801"/>
    </source>
</evidence>
<dbReference type="InterPro" id="IPR002645">
    <property type="entry name" value="STAS_dom"/>
</dbReference>
<reference evidence="12 13" key="1">
    <citation type="journal article" date="2018" name="Nat. Ecol. Evol.">
        <title>Pezizomycetes genomes reveal the molecular basis of ectomycorrhizal truffle lifestyle.</title>
        <authorList>
            <person name="Murat C."/>
            <person name="Payen T."/>
            <person name="Noel B."/>
            <person name="Kuo A."/>
            <person name="Morin E."/>
            <person name="Chen J."/>
            <person name="Kohler A."/>
            <person name="Krizsan K."/>
            <person name="Balestrini R."/>
            <person name="Da Silva C."/>
            <person name="Montanini B."/>
            <person name="Hainaut M."/>
            <person name="Levati E."/>
            <person name="Barry K.W."/>
            <person name="Belfiori B."/>
            <person name="Cichocki N."/>
            <person name="Clum A."/>
            <person name="Dockter R.B."/>
            <person name="Fauchery L."/>
            <person name="Guy J."/>
            <person name="Iotti M."/>
            <person name="Le Tacon F."/>
            <person name="Lindquist E.A."/>
            <person name="Lipzen A."/>
            <person name="Malagnac F."/>
            <person name="Mello A."/>
            <person name="Molinier V."/>
            <person name="Miyauchi S."/>
            <person name="Poulain J."/>
            <person name="Riccioni C."/>
            <person name="Rubini A."/>
            <person name="Sitrit Y."/>
            <person name="Splivallo R."/>
            <person name="Traeger S."/>
            <person name="Wang M."/>
            <person name="Zifcakova L."/>
            <person name="Wipf D."/>
            <person name="Zambonelli A."/>
            <person name="Paolocci F."/>
            <person name="Nowrousian M."/>
            <person name="Ottonello S."/>
            <person name="Baldrian P."/>
            <person name="Spatafora J.W."/>
            <person name="Henrissat B."/>
            <person name="Nagy L.G."/>
            <person name="Aury J.M."/>
            <person name="Wincker P."/>
            <person name="Grigoriev I.V."/>
            <person name="Bonfante P."/>
            <person name="Martin F.M."/>
        </authorList>
    </citation>
    <scope>NUCLEOTIDE SEQUENCE [LARGE SCALE GENOMIC DNA]</scope>
    <source>
        <strain evidence="12 13">CCBAS932</strain>
    </source>
</reference>
<feature type="transmembrane region" description="Helical" evidence="9">
    <location>
        <begin position="564"/>
        <end position="585"/>
    </location>
</feature>
<dbReference type="SUPFAM" id="SSF52091">
    <property type="entry name" value="SpoIIaa-like"/>
    <property type="match status" value="1"/>
</dbReference>
<evidence type="ECO:0000256" key="2">
    <source>
        <dbReference type="ARBA" id="ARBA00022448"/>
    </source>
</evidence>
<keyword evidence="6 9" id="KW-1133">Transmembrane helix</keyword>
<accession>A0A3N4KJW9</accession>
<keyword evidence="13" id="KW-1185">Reference proteome</keyword>
<dbReference type="OrthoDB" id="409725at2759"/>
<dbReference type="FunFam" id="3.30.750.24:FF:000012">
    <property type="entry name" value="Sulfate transporter family protein"/>
    <property type="match status" value="1"/>
</dbReference>
<feature type="transmembrane region" description="Helical" evidence="9">
    <location>
        <begin position="664"/>
        <end position="686"/>
    </location>
</feature>
<dbReference type="Gene3D" id="2.60.120.10">
    <property type="entry name" value="Jelly Rolls"/>
    <property type="match status" value="1"/>
</dbReference>
<evidence type="ECO:0000256" key="6">
    <source>
        <dbReference type="ARBA" id="ARBA00022989"/>
    </source>
</evidence>
<dbReference type="InterPro" id="IPR011547">
    <property type="entry name" value="SLC26A/SulP_dom"/>
</dbReference>
<dbReference type="SUPFAM" id="SSF51206">
    <property type="entry name" value="cAMP-binding domain-like"/>
    <property type="match status" value="1"/>
</dbReference>
<dbReference type="PANTHER" id="PTHR43310:SF4">
    <property type="entry name" value="AFR304WP"/>
    <property type="match status" value="1"/>
</dbReference>
<evidence type="ECO:0000256" key="9">
    <source>
        <dbReference type="SAM" id="Phobius"/>
    </source>
</evidence>
<evidence type="ECO:0000256" key="7">
    <source>
        <dbReference type="ARBA" id="ARBA00023136"/>
    </source>
</evidence>
<evidence type="ECO:0000256" key="3">
    <source>
        <dbReference type="ARBA" id="ARBA00022554"/>
    </source>
</evidence>
<feature type="region of interest" description="Disordered" evidence="8">
    <location>
        <begin position="189"/>
        <end position="233"/>
    </location>
</feature>
<keyword evidence="5" id="KW-0029">Amino-acid transport</keyword>
<feature type="domain" description="STAS" evidence="11">
    <location>
        <begin position="770"/>
        <end position="878"/>
    </location>
</feature>
<feature type="compositionally biased region" description="Polar residues" evidence="8">
    <location>
        <begin position="66"/>
        <end position="78"/>
    </location>
</feature>
<feature type="transmembrane region" description="Helical" evidence="9">
    <location>
        <begin position="346"/>
        <end position="365"/>
    </location>
</feature>
<dbReference type="InterPro" id="IPR000595">
    <property type="entry name" value="cNMP-bd_dom"/>
</dbReference>
<dbReference type="PANTHER" id="PTHR43310">
    <property type="entry name" value="SULFATE TRANSPORTER YBAR-RELATED"/>
    <property type="match status" value="1"/>
</dbReference>
<dbReference type="InterPro" id="IPR014710">
    <property type="entry name" value="RmlC-like_jellyroll"/>
</dbReference>
<dbReference type="Pfam" id="PF01740">
    <property type="entry name" value="STAS"/>
    <property type="match status" value="1"/>
</dbReference>
<dbReference type="CDD" id="cd07042">
    <property type="entry name" value="STAS_SulP_like_sulfate_transporter"/>
    <property type="match status" value="1"/>
</dbReference>
<keyword evidence="7 9" id="KW-0472">Membrane</keyword>
<feature type="transmembrane region" description="Helical" evidence="9">
    <location>
        <begin position="479"/>
        <end position="500"/>
    </location>
</feature>
<dbReference type="InterPro" id="IPR018490">
    <property type="entry name" value="cNMP-bd_dom_sf"/>
</dbReference>
<evidence type="ECO:0000256" key="5">
    <source>
        <dbReference type="ARBA" id="ARBA00022970"/>
    </source>
</evidence>
<dbReference type="FunCoup" id="A0A3N4KJW9">
    <property type="interactions" value="6"/>
</dbReference>
<dbReference type="Pfam" id="PF00027">
    <property type="entry name" value="cNMP_binding"/>
    <property type="match status" value="1"/>
</dbReference>
<comment type="subcellular location">
    <subcellularLocation>
        <location evidence="1">Vacuole membrane</location>
        <topology evidence="1">Multi-pass membrane protein</topology>
    </subcellularLocation>
</comment>
<feature type="transmembrane region" description="Helical" evidence="9">
    <location>
        <begin position="433"/>
        <end position="458"/>
    </location>
</feature>
<evidence type="ECO:0008006" key="14">
    <source>
        <dbReference type="Google" id="ProtNLM"/>
    </source>
</evidence>
<feature type="transmembrane region" description="Helical" evidence="9">
    <location>
        <begin position="605"/>
        <end position="626"/>
    </location>
</feature>
<dbReference type="PROSITE" id="PS50042">
    <property type="entry name" value="CNMP_BINDING_3"/>
    <property type="match status" value="1"/>
</dbReference>
<dbReference type="InParanoid" id="A0A3N4KJW9"/>
<gene>
    <name evidence="12" type="ORF">P167DRAFT_490374</name>
</gene>
<dbReference type="AlphaFoldDB" id="A0A3N4KJW9"/>
<dbReference type="STRING" id="1392247.A0A3N4KJW9"/>
<feature type="region of interest" description="Disordered" evidence="8">
    <location>
        <begin position="1"/>
        <end position="82"/>
    </location>
</feature>
<evidence type="ECO:0000259" key="10">
    <source>
        <dbReference type="PROSITE" id="PS50042"/>
    </source>
</evidence>
<dbReference type="GO" id="GO:0000329">
    <property type="term" value="C:fungal-type vacuole membrane"/>
    <property type="evidence" value="ECO:0007669"/>
    <property type="project" value="UniProtKB-ARBA"/>
</dbReference>
<dbReference type="FunFam" id="2.60.120.10:FF:000141">
    <property type="entry name" value="Sulfate transporter family protein"/>
    <property type="match status" value="1"/>
</dbReference>